<dbReference type="CDD" id="cd00078">
    <property type="entry name" value="HECTc"/>
    <property type="match status" value="1"/>
</dbReference>
<dbReference type="Gene3D" id="3.30.2160.10">
    <property type="entry name" value="Hect, E3 ligase catalytic domain"/>
    <property type="match status" value="1"/>
</dbReference>
<dbReference type="InterPro" id="IPR000569">
    <property type="entry name" value="HECT_dom"/>
</dbReference>
<dbReference type="SUPFAM" id="SSF56204">
    <property type="entry name" value="Hect, E3 ligase catalytic domain"/>
    <property type="match status" value="1"/>
</dbReference>
<dbReference type="PROSITE" id="PS50237">
    <property type="entry name" value="HECT"/>
    <property type="match status" value="1"/>
</dbReference>
<dbReference type="EC" id="2.3.2.26" evidence="2"/>
<accession>A0A183MUX3</accession>
<evidence type="ECO:0000313" key="5">
    <source>
        <dbReference type="EMBL" id="VDP33162.1"/>
    </source>
</evidence>
<keyword evidence="6" id="KW-1185">Reference proteome</keyword>
<dbReference type="Proteomes" id="UP000277204">
    <property type="component" value="Unassembled WGS sequence"/>
</dbReference>
<reference evidence="5 6" key="1">
    <citation type="submission" date="2018-11" db="EMBL/GenBank/DDBJ databases">
        <authorList>
            <consortium name="Pathogen Informatics"/>
        </authorList>
    </citation>
    <scope>NUCLEOTIDE SEQUENCE [LARGE SCALE GENOMIC DNA]</scope>
    <source>
        <strain evidence="5 6">Zambia</strain>
    </source>
</reference>
<protein>
    <recommendedName>
        <fullName evidence="2">HECT-type E3 ubiquitin transferase</fullName>
        <ecNumber evidence="2">2.3.2.26</ecNumber>
    </recommendedName>
</protein>
<comment type="catalytic activity">
    <reaction evidence="1">
        <text>S-ubiquitinyl-[E2 ubiquitin-conjugating enzyme]-L-cysteine + [acceptor protein]-L-lysine = [E2 ubiquitin-conjugating enzyme]-L-cysteine + N(6)-ubiquitinyl-[acceptor protein]-L-lysine.</text>
        <dbReference type="EC" id="2.3.2.26"/>
    </reaction>
</comment>
<dbReference type="GO" id="GO:0000209">
    <property type="term" value="P:protein polyubiquitination"/>
    <property type="evidence" value="ECO:0007669"/>
    <property type="project" value="InterPro"/>
</dbReference>
<dbReference type="Gene3D" id="3.30.2410.10">
    <property type="entry name" value="Hect, E3 ligase catalytic domain"/>
    <property type="match status" value="1"/>
</dbReference>
<dbReference type="PROSITE" id="PS50835">
    <property type="entry name" value="IG_LIKE"/>
    <property type="match status" value="1"/>
</dbReference>
<dbReference type="FunFam" id="3.30.2410.10:FF:000011">
    <property type="entry name" value="Putative Ubiquitin-protein ligase E3C"/>
    <property type="match status" value="1"/>
</dbReference>
<dbReference type="SMART" id="SM00119">
    <property type="entry name" value="HECTc"/>
    <property type="match status" value="1"/>
</dbReference>
<dbReference type="EMBL" id="UZAI01018097">
    <property type="protein sequence ID" value="VDP33162.1"/>
    <property type="molecule type" value="Genomic_DNA"/>
</dbReference>
<keyword evidence="4" id="KW-0833">Ubl conjugation pathway</keyword>
<dbReference type="Gene3D" id="3.90.1750.10">
    <property type="entry name" value="Hect, E3 ligase catalytic domains"/>
    <property type="match status" value="1"/>
</dbReference>
<dbReference type="PANTHER" id="PTHR45700">
    <property type="entry name" value="UBIQUITIN-PROTEIN LIGASE E3C"/>
    <property type="match status" value="1"/>
</dbReference>
<evidence type="ECO:0000256" key="3">
    <source>
        <dbReference type="ARBA" id="ARBA00022679"/>
    </source>
</evidence>
<evidence type="ECO:0000256" key="4">
    <source>
        <dbReference type="ARBA" id="ARBA00022786"/>
    </source>
</evidence>
<evidence type="ECO:0000313" key="6">
    <source>
        <dbReference type="Proteomes" id="UP000277204"/>
    </source>
</evidence>
<proteinExistence type="predicted"/>
<evidence type="ECO:0000256" key="2">
    <source>
        <dbReference type="ARBA" id="ARBA00012485"/>
    </source>
</evidence>
<dbReference type="GO" id="GO:0006511">
    <property type="term" value="P:ubiquitin-dependent protein catabolic process"/>
    <property type="evidence" value="ECO:0007669"/>
    <property type="project" value="TreeGrafter"/>
</dbReference>
<organism evidence="5 6">
    <name type="scientific">Schistosoma margrebowiei</name>
    <dbReference type="NCBI Taxonomy" id="48269"/>
    <lineage>
        <taxon>Eukaryota</taxon>
        <taxon>Metazoa</taxon>
        <taxon>Spiralia</taxon>
        <taxon>Lophotrochozoa</taxon>
        <taxon>Platyhelminthes</taxon>
        <taxon>Trematoda</taxon>
        <taxon>Digenea</taxon>
        <taxon>Strigeidida</taxon>
        <taxon>Schistosomatoidea</taxon>
        <taxon>Schistosomatidae</taxon>
        <taxon>Schistosoma</taxon>
    </lineage>
</organism>
<dbReference type="GO" id="GO:0061630">
    <property type="term" value="F:ubiquitin protein ligase activity"/>
    <property type="evidence" value="ECO:0007669"/>
    <property type="project" value="UniProtKB-EC"/>
</dbReference>
<gene>
    <name evidence="5" type="ORF">SMRZ_LOCUS19848</name>
</gene>
<dbReference type="PANTHER" id="PTHR45700:SF2">
    <property type="entry name" value="UBIQUITIN-PROTEIN LIGASE E3C"/>
    <property type="match status" value="1"/>
</dbReference>
<dbReference type="InterPro" id="IPR044611">
    <property type="entry name" value="E3A/B/C-like"/>
</dbReference>
<dbReference type="STRING" id="48269.A0A183MUX3"/>
<dbReference type="InterPro" id="IPR007110">
    <property type="entry name" value="Ig-like_dom"/>
</dbReference>
<sequence>INSIYSQYPIYLRCLWKLIENTKCSDKSTLNYSNTNMSTLLNILCSGELPTHLVELQRSFRYGVEHPTTRTALLVSTSTVFMSVDSEQHNNHPLNYTNCNDYRHPQPINNNSEPSRGGCGFRADELLQVGTRLRDLMLGLIDLSHPDQVPKQTRNLQTDTHCAESMEQPNYGAVLRRIEQWVEIADLGSSPISDLMMRNYTQWSIPDFRLLLYCWCSLLRRVERLVFQIYDWDRRCRRQQDTSLPIYLLQNPQSTTTTASTNASSTFSSSSSSTGIACVTNSSRLPLGTPSVSQTFWLKDNLFDLLNTTESQSSWFENQGYQNTLALAGAPFVLINDGSTYNRNPFRRIYNISNQPSVSLVVRRTHLYEDGFEKLSKENAPNLRQRLKVTFLNPTGLAEVGIDGGGLSREFLTEIIRAGFDPTRGFFIYASDKTLYPNPQASAITMDYLKHYYFLGRILAKAIYEGVLVELQFAYFFLAKIVSRSGGGGVGFDYLHSLDPQLYKQLLFLKNYKGDVRDLSLDFTMVQSIFGQSETVELKPGGKHIPVTEENRVEYVHLIANYKLNKMIYPQVRAFTAGLNDVIPIDWVRLFDAEELQTLISGADMVIDVNDLKQHTFYIGNSLNYTETLDCFWSVLHNFSESDKRSFLRFVTACSRPPMFGFRELQPPFSIQITDEIERLPTASTCTNLLKLPNFRNMKLLRERLLYALNANAGFEYG</sequence>
<feature type="non-terminal residue" evidence="5">
    <location>
        <position position="1"/>
    </location>
</feature>
<evidence type="ECO:0000256" key="1">
    <source>
        <dbReference type="ARBA" id="ARBA00000885"/>
    </source>
</evidence>
<dbReference type="Pfam" id="PF00632">
    <property type="entry name" value="HECT"/>
    <property type="match status" value="1"/>
</dbReference>
<dbReference type="InterPro" id="IPR035983">
    <property type="entry name" value="Hect_E3_ubiquitin_ligase"/>
</dbReference>
<keyword evidence="3" id="KW-0808">Transferase</keyword>
<name>A0A183MUX3_9TREM</name>
<dbReference type="FunFam" id="3.30.2160.10:FF:000002">
    <property type="entry name" value="Putative Ubiquitin-protein ligase E3C"/>
    <property type="match status" value="1"/>
</dbReference>
<dbReference type="AlphaFoldDB" id="A0A183MUX3"/>